<dbReference type="SUPFAM" id="SSF55298">
    <property type="entry name" value="YjgF-like"/>
    <property type="match status" value="1"/>
</dbReference>
<dbReference type="PANTHER" id="PTHR12196:SF2">
    <property type="entry name" value="DIPHTHINE--AMMONIA LIGASE"/>
    <property type="match status" value="1"/>
</dbReference>
<dbReference type="InterPro" id="IPR002761">
    <property type="entry name" value="Diphthami_syn_dom"/>
</dbReference>
<proteinExistence type="predicted"/>
<evidence type="ECO:0000256" key="5">
    <source>
        <dbReference type="ARBA" id="ARBA00022741"/>
    </source>
</evidence>
<organism evidence="11 12">
    <name type="scientific">Catenaria anguillulae PL171</name>
    <dbReference type="NCBI Taxonomy" id="765915"/>
    <lineage>
        <taxon>Eukaryota</taxon>
        <taxon>Fungi</taxon>
        <taxon>Fungi incertae sedis</taxon>
        <taxon>Blastocladiomycota</taxon>
        <taxon>Blastocladiomycetes</taxon>
        <taxon>Blastocladiales</taxon>
        <taxon>Catenariaceae</taxon>
        <taxon>Catenaria</taxon>
    </lineage>
</organism>
<keyword evidence="6" id="KW-0067">ATP-binding</keyword>
<dbReference type="FunFam" id="3.90.1490.10:FF:000001">
    <property type="entry name" value="Diphthine--ammonia ligase"/>
    <property type="match status" value="1"/>
</dbReference>
<reference evidence="11 12" key="1">
    <citation type="submission" date="2016-07" db="EMBL/GenBank/DDBJ databases">
        <title>Pervasive Adenine N6-methylation of Active Genes in Fungi.</title>
        <authorList>
            <consortium name="DOE Joint Genome Institute"/>
            <person name="Mondo S.J."/>
            <person name="Dannebaum R.O."/>
            <person name="Kuo R.C."/>
            <person name="Labutti K."/>
            <person name="Haridas S."/>
            <person name="Kuo A."/>
            <person name="Salamov A."/>
            <person name="Ahrendt S.R."/>
            <person name="Lipzen A."/>
            <person name="Sullivan W."/>
            <person name="Andreopoulos W.B."/>
            <person name="Clum A."/>
            <person name="Lindquist E."/>
            <person name="Daum C."/>
            <person name="Ramamoorthy G.K."/>
            <person name="Gryganskyi A."/>
            <person name="Culley D."/>
            <person name="Magnuson J.K."/>
            <person name="James T.Y."/>
            <person name="O'Malley M.A."/>
            <person name="Stajich J.E."/>
            <person name="Spatafora J.W."/>
            <person name="Visel A."/>
            <person name="Grigoriev I.V."/>
        </authorList>
    </citation>
    <scope>NUCLEOTIDE SEQUENCE [LARGE SCALE GENOMIC DNA]</scope>
    <source>
        <strain evidence="11 12">PL171</strain>
    </source>
</reference>
<evidence type="ECO:0000256" key="2">
    <source>
        <dbReference type="ARBA" id="ARBA00012089"/>
    </source>
</evidence>
<accession>A0A1Y2HAR0</accession>
<evidence type="ECO:0000313" key="12">
    <source>
        <dbReference type="Proteomes" id="UP000193411"/>
    </source>
</evidence>
<comment type="catalytic activity">
    <reaction evidence="9">
        <text>diphthine-[translation elongation factor 2] + NH4(+) + ATP = diphthamide-[translation elongation factor 2] + AMP + diphosphate + H(+)</text>
        <dbReference type="Rhea" id="RHEA:19753"/>
        <dbReference type="Rhea" id="RHEA-COMP:10172"/>
        <dbReference type="Rhea" id="RHEA-COMP:10174"/>
        <dbReference type="ChEBI" id="CHEBI:15378"/>
        <dbReference type="ChEBI" id="CHEBI:16692"/>
        <dbReference type="ChEBI" id="CHEBI:28938"/>
        <dbReference type="ChEBI" id="CHEBI:30616"/>
        <dbReference type="ChEBI" id="CHEBI:33019"/>
        <dbReference type="ChEBI" id="CHEBI:82696"/>
        <dbReference type="ChEBI" id="CHEBI:456215"/>
        <dbReference type="EC" id="6.3.1.14"/>
    </reaction>
</comment>
<name>A0A1Y2HAR0_9FUNG</name>
<dbReference type="OrthoDB" id="686384at2759"/>
<comment type="pathway">
    <text evidence="1">Protein modification; peptidyl-diphthamide biosynthesis.</text>
</comment>
<dbReference type="Gene3D" id="3.90.1490.10">
    <property type="entry name" value="putative n-type atp pyrophosphatase, domain 2"/>
    <property type="match status" value="1"/>
</dbReference>
<keyword evidence="4" id="KW-0436">Ligase</keyword>
<comment type="caution">
    <text evidence="11">The sequence shown here is derived from an EMBL/GenBank/DDBJ whole genome shotgun (WGS) entry which is preliminary data.</text>
</comment>
<keyword evidence="12" id="KW-1185">Reference proteome</keyword>
<dbReference type="Gene3D" id="3.30.1330.40">
    <property type="entry name" value="RutC-like"/>
    <property type="match status" value="1"/>
</dbReference>
<gene>
    <name evidence="11" type="ORF">BCR44DRAFT_117674</name>
</gene>
<sequence length="409" mass="44307">MKAVALISGGKDSCFNALHCVANGHQIVALANLHPPADQGDELDSHMYQTVGHNVIPLYAQCFFHPESTAIDAPPLPMFRRAISGTSASIGISYDNAADRQSSEGAAQEALDEVEDLFELLSEVKRAIPDVQGVSVGAILSTYQRVRVEHVCQRLGLTVLAYLWQQDQVALLDSMVRAGMNSVLIKVAAMGLNGRHLGRSLAQLQPHLLKMHADFDLHPCGEGGEYETLTLDCPLFRRRLVLHQPTVVEHSPDEMAPVLFYSFDHVTVEDKDPSELPCSYDALRELIAPSLCDPLIQVPAISGASEPEPITNNLRILPSSSTTTAESNPVVKQVGPLLTFSAIRPRGNPDSLESAVDSVMQQATSLAAQHGLSIARDAIFATVLVRNMSDFARVNAVYGKYFGINPAAR</sequence>
<dbReference type="CDD" id="cd01994">
    <property type="entry name" value="AANH_PF0828-like"/>
    <property type="match status" value="1"/>
</dbReference>
<dbReference type="Pfam" id="PF01902">
    <property type="entry name" value="Diphthami_syn_2"/>
    <property type="match status" value="1"/>
</dbReference>
<evidence type="ECO:0000256" key="3">
    <source>
        <dbReference type="ARBA" id="ARBA00018426"/>
    </source>
</evidence>
<dbReference type="GO" id="GO:0017178">
    <property type="term" value="F:diphthine-ammonia ligase activity"/>
    <property type="evidence" value="ECO:0007669"/>
    <property type="project" value="UniProtKB-EC"/>
</dbReference>
<dbReference type="FunFam" id="3.40.50.620:FF:000145">
    <property type="entry name" value="ATP-binding domain containing protein"/>
    <property type="match status" value="1"/>
</dbReference>
<evidence type="ECO:0000256" key="7">
    <source>
        <dbReference type="ARBA" id="ARBA00029814"/>
    </source>
</evidence>
<evidence type="ECO:0000256" key="8">
    <source>
        <dbReference type="ARBA" id="ARBA00031552"/>
    </source>
</evidence>
<dbReference type="AlphaFoldDB" id="A0A1Y2HAR0"/>
<feature type="domain" description="Diphthamide synthase" evidence="10">
    <location>
        <begin position="108"/>
        <end position="244"/>
    </location>
</feature>
<dbReference type="GO" id="GO:0005524">
    <property type="term" value="F:ATP binding"/>
    <property type="evidence" value="ECO:0007669"/>
    <property type="project" value="UniProtKB-KW"/>
</dbReference>
<evidence type="ECO:0000313" key="11">
    <source>
        <dbReference type="EMBL" id="ORZ31659.1"/>
    </source>
</evidence>
<evidence type="ECO:0000259" key="10">
    <source>
        <dbReference type="Pfam" id="PF01902"/>
    </source>
</evidence>
<protein>
    <recommendedName>
        <fullName evidence="3">Diphthine--ammonia ligase</fullName>
        <ecNumber evidence="2">6.3.1.14</ecNumber>
    </recommendedName>
    <alternativeName>
        <fullName evidence="7">Diphthamide synthase</fullName>
    </alternativeName>
    <alternativeName>
        <fullName evidence="8">Diphthamide synthetase</fullName>
    </alternativeName>
</protein>
<evidence type="ECO:0000256" key="6">
    <source>
        <dbReference type="ARBA" id="ARBA00022840"/>
    </source>
</evidence>
<evidence type="ECO:0000256" key="9">
    <source>
        <dbReference type="ARBA" id="ARBA00048108"/>
    </source>
</evidence>
<evidence type="ECO:0000256" key="4">
    <source>
        <dbReference type="ARBA" id="ARBA00022598"/>
    </source>
</evidence>
<evidence type="ECO:0000256" key="1">
    <source>
        <dbReference type="ARBA" id="ARBA00005156"/>
    </source>
</evidence>
<dbReference type="EC" id="6.3.1.14" evidence="2"/>
<dbReference type="EMBL" id="MCFL01000057">
    <property type="protein sequence ID" value="ORZ31659.1"/>
    <property type="molecule type" value="Genomic_DNA"/>
</dbReference>
<dbReference type="Proteomes" id="UP000193411">
    <property type="component" value="Unassembled WGS sequence"/>
</dbReference>
<dbReference type="PANTHER" id="PTHR12196">
    <property type="entry name" value="DOMAIN OF UNKNOWN FUNCTION 71 DUF71 -CONTAINING PROTEIN"/>
    <property type="match status" value="1"/>
</dbReference>
<dbReference type="InterPro" id="IPR014729">
    <property type="entry name" value="Rossmann-like_a/b/a_fold"/>
</dbReference>
<dbReference type="SUPFAM" id="SSF52402">
    <property type="entry name" value="Adenine nucleotide alpha hydrolases-like"/>
    <property type="match status" value="1"/>
</dbReference>
<dbReference type="GO" id="GO:0017183">
    <property type="term" value="P:protein histidyl modification to diphthamide"/>
    <property type="evidence" value="ECO:0007669"/>
    <property type="project" value="TreeGrafter"/>
</dbReference>
<dbReference type="InterPro" id="IPR030662">
    <property type="entry name" value="DPH6/MJ0570"/>
</dbReference>
<dbReference type="Gene3D" id="3.40.50.620">
    <property type="entry name" value="HUPs"/>
    <property type="match status" value="1"/>
</dbReference>
<dbReference type="STRING" id="765915.A0A1Y2HAR0"/>
<keyword evidence="5" id="KW-0547">Nucleotide-binding</keyword>
<dbReference type="InterPro" id="IPR035959">
    <property type="entry name" value="RutC-like_sf"/>
</dbReference>
<dbReference type="NCBIfam" id="TIGR00290">
    <property type="entry name" value="MJ0570_dom"/>
    <property type="match status" value="1"/>
</dbReference>